<evidence type="ECO:0000313" key="4">
    <source>
        <dbReference type="Proteomes" id="UP000051887"/>
    </source>
</evidence>
<keyword evidence="3" id="KW-1185">Reference proteome</keyword>
<evidence type="ECO:0000313" key="1">
    <source>
        <dbReference type="EMBL" id="CUH63203.1"/>
    </source>
</evidence>
<dbReference type="AlphaFoldDB" id="A0A0P1G8Q7"/>
<dbReference type="RefSeq" id="WP_131727392.1">
    <property type="nucleotide sequence ID" value="NZ_CYSB01000005.1"/>
</dbReference>
<dbReference type="Proteomes" id="UP000051086">
    <property type="component" value="Unassembled WGS sequence"/>
</dbReference>
<name>A0A0P1G8Q7_9RHOB</name>
<accession>A0A0P1G8Q7</accession>
<reference evidence="2 4" key="2">
    <citation type="submission" date="2015-09" db="EMBL/GenBank/DDBJ databases">
        <authorList>
            <consortium name="Swine Surveillance"/>
        </authorList>
    </citation>
    <scope>NUCLEOTIDE SEQUENCE [LARGE SCALE GENOMIC DNA]</scope>
    <source>
        <strain evidence="2 4">5120</strain>
    </source>
</reference>
<protein>
    <submittedName>
        <fullName evidence="2">Uncharacterized protein</fullName>
    </submittedName>
</protein>
<sequence length="116" mass="12586">MVSQAAISLHLRQALWRNLGDLQQTDLCDPEAAAGLALVLDQLHVDLQNAPKMQGLAAMGSPALCRVARCSPAQIRRWWNRAYAPFETGLQPMASGPSSRPAIGSRHDCSRAAILR</sequence>
<organism evidence="2 4">
    <name type="scientific">Thalassovita autumnalis</name>
    <dbReference type="NCBI Taxonomy" id="2072972"/>
    <lineage>
        <taxon>Bacteria</taxon>
        <taxon>Pseudomonadati</taxon>
        <taxon>Pseudomonadota</taxon>
        <taxon>Alphaproteobacteria</taxon>
        <taxon>Rhodobacterales</taxon>
        <taxon>Roseobacteraceae</taxon>
        <taxon>Thalassovita</taxon>
    </lineage>
</organism>
<gene>
    <name evidence="1" type="ORF">TL5118_00370</name>
    <name evidence="2" type="ORF">TL5120_01821</name>
</gene>
<reference evidence="1 3" key="1">
    <citation type="submission" date="2015-09" db="EMBL/GenBank/DDBJ databases">
        <authorList>
            <person name="Rodrigo-Torres L."/>
            <person name="Arahal D.R."/>
        </authorList>
    </citation>
    <scope>NUCLEOTIDE SEQUENCE [LARGE SCALE GENOMIC DNA]</scope>
    <source>
        <strain evidence="1 3">CECT 5118</strain>
    </source>
</reference>
<dbReference type="Proteomes" id="UP000051887">
    <property type="component" value="Unassembled WGS sequence"/>
</dbReference>
<proteinExistence type="predicted"/>
<dbReference type="EMBL" id="CYSB01000005">
    <property type="protein sequence ID" value="CUH63203.1"/>
    <property type="molecule type" value="Genomic_DNA"/>
</dbReference>
<dbReference type="OrthoDB" id="9987810at2"/>
<evidence type="ECO:0000313" key="2">
    <source>
        <dbReference type="EMBL" id="CUH72025.1"/>
    </source>
</evidence>
<dbReference type="EMBL" id="CYSC01000027">
    <property type="protein sequence ID" value="CUH72025.1"/>
    <property type="molecule type" value="Genomic_DNA"/>
</dbReference>
<evidence type="ECO:0000313" key="3">
    <source>
        <dbReference type="Proteomes" id="UP000051086"/>
    </source>
</evidence>